<dbReference type="InterPro" id="IPR008183">
    <property type="entry name" value="Aldose_1/G6P_1-epimerase"/>
</dbReference>
<dbReference type="SUPFAM" id="SSF74650">
    <property type="entry name" value="Galactose mutarotase-like"/>
    <property type="match status" value="1"/>
</dbReference>
<gene>
    <name evidence="1" type="ORF">ACFSBI_07265</name>
</gene>
<dbReference type="Proteomes" id="UP001597347">
    <property type="component" value="Unassembled WGS sequence"/>
</dbReference>
<proteinExistence type="predicted"/>
<organism evidence="1 2">
    <name type="scientific">Amnibacterium endophyticum</name>
    <dbReference type="NCBI Taxonomy" id="2109337"/>
    <lineage>
        <taxon>Bacteria</taxon>
        <taxon>Bacillati</taxon>
        <taxon>Actinomycetota</taxon>
        <taxon>Actinomycetes</taxon>
        <taxon>Micrococcales</taxon>
        <taxon>Microbacteriaceae</taxon>
        <taxon>Amnibacterium</taxon>
    </lineage>
</organism>
<protein>
    <submittedName>
        <fullName evidence="1">Aldose 1-epimerase family protein</fullName>
    </submittedName>
</protein>
<evidence type="ECO:0000313" key="1">
    <source>
        <dbReference type="EMBL" id="MFD1721346.1"/>
    </source>
</evidence>
<dbReference type="InterPro" id="IPR011013">
    <property type="entry name" value="Gal_mutarotase_sf_dom"/>
</dbReference>
<name>A0ABW4LGM8_9MICO</name>
<evidence type="ECO:0000313" key="2">
    <source>
        <dbReference type="Proteomes" id="UP001597347"/>
    </source>
</evidence>
<dbReference type="Pfam" id="PF01263">
    <property type="entry name" value="Aldose_epim"/>
    <property type="match status" value="1"/>
</dbReference>
<sequence>MGVPATGEQHVLTLGGVSATVTELGASLRRLRVGDLELIQQYPPDALPSGGSGLVLVPWPNRVRDGRWTLDGRTQQLDLTDPSKGNAIHGLLRNTGYRVTDRSDSAITLSARVFPQHGWPFHLETSVRYELTADGIAVTHGVRNDGDGVAPVGVGCHPYLCLGDVPMRDLVVTVSGDRMLETDDRSLPVREVAVEGRPQDLRGGASLADLRLDTAYTGLTIEDGRVRHRLSDPAGRTVELHADPAFAWAQVFTNDVYATEDGVIDAVAIEPMTCPPDALNSGEGLVHLQQDEQWVVDWGIRLLA</sequence>
<dbReference type="RefSeq" id="WP_377933502.1">
    <property type="nucleotide sequence ID" value="NZ_JBHUEA010000009.1"/>
</dbReference>
<dbReference type="EMBL" id="JBHUEA010000009">
    <property type="protein sequence ID" value="MFD1721346.1"/>
    <property type="molecule type" value="Genomic_DNA"/>
</dbReference>
<keyword evidence="2" id="KW-1185">Reference proteome</keyword>
<dbReference type="InterPro" id="IPR037480">
    <property type="entry name" value="YihR-like"/>
</dbReference>
<dbReference type="CDD" id="cd09022">
    <property type="entry name" value="Aldose_epim_Ec_YihR"/>
    <property type="match status" value="1"/>
</dbReference>
<accession>A0ABW4LGM8</accession>
<comment type="caution">
    <text evidence="1">The sequence shown here is derived from an EMBL/GenBank/DDBJ whole genome shotgun (WGS) entry which is preliminary data.</text>
</comment>
<dbReference type="Gene3D" id="2.70.98.10">
    <property type="match status" value="1"/>
</dbReference>
<reference evidence="2" key="1">
    <citation type="journal article" date="2019" name="Int. J. Syst. Evol. Microbiol.">
        <title>The Global Catalogue of Microorganisms (GCM) 10K type strain sequencing project: providing services to taxonomists for standard genome sequencing and annotation.</title>
        <authorList>
            <consortium name="The Broad Institute Genomics Platform"/>
            <consortium name="The Broad Institute Genome Sequencing Center for Infectious Disease"/>
            <person name="Wu L."/>
            <person name="Ma J."/>
        </authorList>
    </citation>
    <scope>NUCLEOTIDE SEQUENCE [LARGE SCALE GENOMIC DNA]</scope>
    <source>
        <strain evidence="2">CGMCC 1.12471</strain>
    </source>
</reference>
<dbReference type="InterPro" id="IPR014718">
    <property type="entry name" value="GH-type_carb-bd"/>
</dbReference>